<evidence type="ECO:0000313" key="3">
    <source>
        <dbReference type="Proteomes" id="UP000008177"/>
    </source>
</evidence>
<evidence type="ECO:0000256" key="1">
    <source>
        <dbReference type="SAM" id="MobiDB-lite"/>
    </source>
</evidence>
<dbReference type="HOGENOM" id="CLU_2497607_0_0_1"/>
<gene>
    <name evidence="2" type="ORF">BofuT4_uP010910.1</name>
</gene>
<feature type="compositionally biased region" description="Polar residues" evidence="1">
    <location>
        <begin position="56"/>
        <end position="69"/>
    </location>
</feature>
<evidence type="ECO:0000313" key="2">
    <source>
        <dbReference type="EMBL" id="CCD43843.1"/>
    </source>
</evidence>
<organism evidence="2 3">
    <name type="scientific">Botryotinia fuckeliana (strain T4)</name>
    <name type="common">Noble rot fungus</name>
    <name type="synonym">Botrytis cinerea</name>
    <dbReference type="NCBI Taxonomy" id="999810"/>
    <lineage>
        <taxon>Eukaryota</taxon>
        <taxon>Fungi</taxon>
        <taxon>Dikarya</taxon>
        <taxon>Ascomycota</taxon>
        <taxon>Pezizomycotina</taxon>
        <taxon>Leotiomycetes</taxon>
        <taxon>Helotiales</taxon>
        <taxon>Sclerotiniaceae</taxon>
        <taxon>Botrytis</taxon>
    </lineage>
</organism>
<name>G2XTC9_BOTF4</name>
<sequence>MYSKSFISSPFQILFESPPSPIPFLQTKQASNQAINRPSWHPGGSRPRTEPIHTDLPSSTPPSTIYNLLNPTRTNLSVRDACSLRR</sequence>
<reference evidence="3" key="1">
    <citation type="journal article" date="2011" name="PLoS Genet.">
        <title>Genomic analysis of the necrotrophic fungal pathogens Sclerotinia sclerotiorum and Botrytis cinerea.</title>
        <authorList>
            <person name="Amselem J."/>
            <person name="Cuomo C.A."/>
            <person name="van Kan J.A."/>
            <person name="Viaud M."/>
            <person name="Benito E.P."/>
            <person name="Couloux A."/>
            <person name="Coutinho P.M."/>
            <person name="de Vries R.P."/>
            <person name="Dyer P.S."/>
            <person name="Fillinger S."/>
            <person name="Fournier E."/>
            <person name="Gout L."/>
            <person name="Hahn M."/>
            <person name="Kohn L."/>
            <person name="Lapalu N."/>
            <person name="Plummer K.M."/>
            <person name="Pradier J.M."/>
            <person name="Quevillon E."/>
            <person name="Sharon A."/>
            <person name="Simon A."/>
            <person name="ten Have A."/>
            <person name="Tudzynski B."/>
            <person name="Tudzynski P."/>
            <person name="Wincker P."/>
            <person name="Andrew M."/>
            <person name="Anthouard V."/>
            <person name="Beever R.E."/>
            <person name="Beffa R."/>
            <person name="Benoit I."/>
            <person name="Bouzid O."/>
            <person name="Brault B."/>
            <person name="Chen Z."/>
            <person name="Choquer M."/>
            <person name="Collemare J."/>
            <person name="Cotton P."/>
            <person name="Danchin E.G."/>
            <person name="Da Silva C."/>
            <person name="Gautier A."/>
            <person name="Giraud C."/>
            <person name="Giraud T."/>
            <person name="Gonzalez C."/>
            <person name="Grossetete S."/>
            <person name="Guldener U."/>
            <person name="Henrissat B."/>
            <person name="Howlett B.J."/>
            <person name="Kodira C."/>
            <person name="Kretschmer M."/>
            <person name="Lappartient A."/>
            <person name="Leroch M."/>
            <person name="Levis C."/>
            <person name="Mauceli E."/>
            <person name="Neuveglise C."/>
            <person name="Oeser B."/>
            <person name="Pearson M."/>
            <person name="Poulain J."/>
            <person name="Poussereau N."/>
            <person name="Quesneville H."/>
            <person name="Rascle C."/>
            <person name="Schumacher J."/>
            <person name="Segurens B."/>
            <person name="Sexton A."/>
            <person name="Silva E."/>
            <person name="Sirven C."/>
            <person name="Soanes D.M."/>
            <person name="Talbot N.J."/>
            <person name="Templeton M."/>
            <person name="Yandava C."/>
            <person name="Yarden O."/>
            <person name="Zeng Q."/>
            <person name="Rollins J.A."/>
            <person name="Lebrun M.H."/>
            <person name="Dickman M."/>
        </authorList>
    </citation>
    <scope>NUCLEOTIDE SEQUENCE [LARGE SCALE GENOMIC DNA]</scope>
    <source>
        <strain evidence="3">T4</strain>
    </source>
</reference>
<proteinExistence type="predicted"/>
<dbReference type="Proteomes" id="UP000008177">
    <property type="component" value="Unplaced contigs"/>
</dbReference>
<dbReference type="AlphaFoldDB" id="G2XTC9"/>
<dbReference type="InParanoid" id="G2XTC9"/>
<protein>
    <submittedName>
        <fullName evidence="2">Uncharacterized protein</fullName>
    </submittedName>
</protein>
<accession>G2XTC9</accession>
<dbReference type="EMBL" id="FQ790265">
    <property type="protein sequence ID" value="CCD43843.1"/>
    <property type="molecule type" value="Genomic_DNA"/>
</dbReference>
<feature type="region of interest" description="Disordered" evidence="1">
    <location>
        <begin position="35"/>
        <end position="69"/>
    </location>
</feature>